<dbReference type="SUPFAM" id="SSF53850">
    <property type="entry name" value="Periplasmic binding protein-like II"/>
    <property type="match status" value="1"/>
</dbReference>
<dbReference type="Proteomes" id="UP001054837">
    <property type="component" value="Unassembled WGS sequence"/>
</dbReference>
<dbReference type="AlphaFoldDB" id="A0AAV4UNM0"/>
<keyword evidence="9" id="KW-0325">Glycoprotein</keyword>
<feature type="transmembrane region" description="Helical" evidence="12">
    <location>
        <begin position="380"/>
        <end position="400"/>
    </location>
</feature>
<keyword evidence="10" id="KW-1071">Ligand-gated ion channel</keyword>
<gene>
    <name evidence="14" type="primary">AVEN_237083_1</name>
    <name evidence="14" type="ORF">CDAR_514301</name>
</gene>
<dbReference type="GO" id="GO:0005886">
    <property type="term" value="C:plasma membrane"/>
    <property type="evidence" value="ECO:0007669"/>
    <property type="project" value="UniProtKB-SubCell"/>
</dbReference>
<keyword evidence="6" id="KW-0406">Ion transport</keyword>
<keyword evidence="5 12" id="KW-1133">Transmembrane helix</keyword>
<feature type="transmembrane region" description="Helical" evidence="12">
    <location>
        <begin position="179"/>
        <end position="203"/>
    </location>
</feature>
<evidence type="ECO:0000256" key="7">
    <source>
        <dbReference type="ARBA" id="ARBA00023136"/>
    </source>
</evidence>
<dbReference type="Gene3D" id="3.40.190.10">
    <property type="entry name" value="Periplasmic binding protein-like II"/>
    <property type="match status" value="1"/>
</dbReference>
<evidence type="ECO:0000256" key="1">
    <source>
        <dbReference type="ARBA" id="ARBA00004651"/>
    </source>
</evidence>
<evidence type="ECO:0000256" key="8">
    <source>
        <dbReference type="ARBA" id="ARBA00023170"/>
    </source>
</evidence>
<dbReference type="Gene3D" id="1.10.287.70">
    <property type="match status" value="1"/>
</dbReference>
<evidence type="ECO:0000256" key="4">
    <source>
        <dbReference type="ARBA" id="ARBA00022692"/>
    </source>
</evidence>
<dbReference type="InterPro" id="IPR019594">
    <property type="entry name" value="Glu/Gly-bd"/>
</dbReference>
<dbReference type="PANTHER" id="PTHR42643:SF24">
    <property type="entry name" value="IONOTROPIC RECEPTOR 60A"/>
    <property type="match status" value="1"/>
</dbReference>
<proteinExistence type="predicted"/>
<feature type="domain" description="Ionotropic glutamate receptor L-glutamate and glycine-binding" evidence="13">
    <location>
        <begin position="19"/>
        <end position="114"/>
    </location>
</feature>
<dbReference type="InterPro" id="IPR052192">
    <property type="entry name" value="Insect_Ionotropic_Sensory_Rcpt"/>
</dbReference>
<feature type="transmembrane region" description="Helical" evidence="12">
    <location>
        <begin position="128"/>
        <end position="145"/>
    </location>
</feature>
<accession>A0AAV4UNM0</accession>
<comment type="subcellular location">
    <subcellularLocation>
        <location evidence="1">Cell membrane</location>
        <topology evidence="1">Multi-pass membrane protein</topology>
    </subcellularLocation>
</comment>
<evidence type="ECO:0000256" key="3">
    <source>
        <dbReference type="ARBA" id="ARBA00022475"/>
    </source>
</evidence>
<name>A0AAV4UNM0_9ARAC</name>
<keyword evidence="2" id="KW-0813">Transport</keyword>
<dbReference type="PANTHER" id="PTHR42643">
    <property type="entry name" value="IONOTROPIC RECEPTOR 20A-RELATED"/>
    <property type="match status" value="1"/>
</dbReference>
<keyword evidence="8" id="KW-0675">Receptor</keyword>
<evidence type="ECO:0000256" key="2">
    <source>
        <dbReference type="ARBA" id="ARBA00022448"/>
    </source>
</evidence>
<evidence type="ECO:0000256" key="12">
    <source>
        <dbReference type="SAM" id="Phobius"/>
    </source>
</evidence>
<evidence type="ECO:0000259" key="13">
    <source>
        <dbReference type="Pfam" id="PF10613"/>
    </source>
</evidence>
<dbReference type="GO" id="GO:0015276">
    <property type="term" value="F:ligand-gated monoatomic ion channel activity"/>
    <property type="evidence" value="ECO:0007669"/>
    <property type="project" value="InterPro"/>
</dbReference>
<keyword evidence="11" id="KW-0407">Ion channel</keyword>
<evidence type="ECO:0000256" key="6">
    <source>
        <dbReference type="ARBA" id="ARBA00023065"/>
    </source>
</evidence>
<evidence type="ECO:0000256" key="9">
    <source>
        <dbReference type="ARBA" id="ARBA00023180"/>
    </source>
</evidence>
<evidence type="ECO:0000313" key="14">
    <source>
        <dbReference type="EMBL" id="GIY59337.1"/>
    </source>
</evidence>
<keyword evidence="3" id="KW-1003">Cell membrane</keyword>
<evidence type="ECO:0000256" key="11">
    <source>
        <dbReference type="ARBA" id="ARBA00023303"/>
    </source>
</evidence>
<keyword evidence="7 12" id="KW-0472">Membrane</keyword>
<keyword evidence="15" id="KW-1185">Reference proteome</keyword>
<evidence type="ECO:0000256" key="5">
    <source>
        <dbReference type="ARBA" id="ARBA00022989"/>
    </source>
</evidence>
<comment type="caution">
    <text evidence="14">The sequence shown here is derived from an EMBL/GenBank/DDBJ whole genome shotgun (WGS) entry which is preliminary data.</text>
</comment>
<reference evidence="14 15" key="1">
    <citation type="submission" date="2021-06" db="EMBL/GenBank/DDBJ databases">
        <title>Caerostris darwini draft genome.</title>
        <authorList>
            <person name="Kono N."/>
            <person name="Arakawa K."/>
        </authorList>
    </citation>
    <scope>NUCLEOTIDE SEQUENCE [LARGE SCALE GENOMIC DNA]</scope>
</reference>
<organism evidence="14 15">
    <name type="scientific">Caerostris darwini</name>
    <dbReference type="NCBI Taxonomy" id="1538125"/>
    <lineage>
        <taxon>Eukaryota</taxon>
        <taxon>Metazoa</taxon>
        <taxon>Ecdysozoa</taxon>
        <taxon>Arthropoda</taxon>
        <taxon>Chelicerata</taxon>
        <taxon>Arachnida</taxon>
        <taxon>Araneae</taxon>
        <taxon>Araneomorphae</taxon>
        <taxon>Entelegynae</taxon>
        <taxon>Araneoidea</taxon>
        <taxon>Araneidae</taxon>
        <taxon>Caerostris</taxon>
    </lineage>
</organism>
<keyword evidence="4 12" id="KW-0812">Transmembrane</keyword>
<evidence type="ECO:0000256" key="10">
    <source>
        <dbReference type="ARBA" id="ARBA00023286"/>
    </source>
</evidence>
<dbReference type="EMBL" id="BPLQ01011645">
    <property type="protein sequence ID" value="GIY59337.1"/>
    <property type="molecule type" value="Genomic_DNA"/>
</dbReference>
<evidence type="ECO:0000313" key="15">
    <source>
        <dbReference type="Proteomes" id="UP001054837"/>
    </source>
</evidence>
<protein>
    <submittedName>
        <fullName evidence="14">PBPe domain-containing protein</fullName>
    </submittedName>
</protein>
<dbReference type="Pfam" id="PF10613">
    <property type="entry name" value="Lig_chan-Glu_bd"/>
    <property type="match status" value="1"/>
</dbReference>
<sequence>MTPPLKIAILPQSGYLEINRTADGELLVSGFHGRFLVLFLTTLGRKYEFVVPKIQMFGQRTDGENWTGLIGMVNRSEADMAFSSIVITEDRYQAVDFSTAITIEGMTFMIEKPKALSTALAFLYPFDIWIWLCLVCFLVFTPIVFQRGKRSYWRILFDLFTCILRQPCNVENERKMLKLLFVFWWPVAMVLSFSYSAALLSLLTIPLQGESVRDFRELSAAVERGTHQVYAVRETDVITFLVRSKQAHYLSLAAAIERNNWFYSISNLGEGNHHISQHSVKLISRTSASLRYGSGEFLENMLISDDTLALWPVAAAFRRGFCCRARADCIILRMLSSGIPNKFLSDESFKLHLTDQRRGRDSNSGNQERQLSVQDISGGMMLWLGGTLLSLVIFLWEIGYHRFLKKKQNSG</sequence>